<organism evidence="6 7">
    <name type="scientific">Enhydrobacter aerosaccus</name>
    <dbReference type="NCBI Taxonomy" id="225324"/>
    <lineage>
        <taxon>Bacteria</taxon>
        <taxon>Pseudomonadati</taxon>
        <taxon>Pseudomonadota</taxon>
        <taxon>Alphaproteobacteria</taxon>
        <taxon>Hyphomicrobiales</taxon>
        <taxon>Enhydrobacter</taxon>
    </lineage>
</organism>
<dbReference type="SUPFAM" id="SSF46626">
    <property type="entry name" value="Cytochrome c"/>
    <property type="match status" value="1"/>
</dbReference>
<dbReference type="Pfam" id="PF13442">
    <property type="entry name" value="Cytochrome_CBB3"/>
    <property type="match status" value="1"/>
</dbReference>
<dbReference type="Proteomes" id="UP000190092">
    <property type="component" value="Unassembled WGS sequence"/>
</dbReference>
<dbReference type="RefSeq" id="WP_085935187.1">
    <property type="nucleotide sequence ID" value="NZ_FUWJ01000004.1"/>
</dbReference>
<reference evidence="7" key="1">
    <citation type="submission" date="2017-02" db="EMBL/GenBank/DDBJ databases">
        <authorList>
            <person name="Varghese N."/>
            <person name="Submissions S."/>
        </authorList>
    </citation>
    <scope>NUCLEOTIDE SEQUENCE [LARGE SCALE GENOMIC DNA]</scope>
    <source>
        <strain evidence="7">ATCC 27094</strain>
    </source>
</reference>
<dbReference type="OrthoDB" id="7873796at2"/>
<evidence type="ECO:0000313" key="6">
    <source>
        <dbReference type="EMBL" id="SKA09732.1"/>
    </source>
</evidence>
<dbReference type="PROSITE" id="PS51007">
    <property type="entry name" value="CYTC"/>
    <property type="match status" value="1"/>
</dbReference>
<feature type="domain" description="Cytochrome c" evidence="5">
    <location>
        <begin position="22"/>
        <end position="102"/>
    </location>
</feature>
<protein>
    <submittedName>
        <fullName evidence="6">Cytochrome C oxidase, cbb3-type, subunit III</fullName>
    </submittedName>
</protein>
<gene>
    <name evidence="6" type="ORF">SAMN02745126_03483</name>
</gene>
<dbReference type="GO" id="GO:0009055">
    <property type="term" value="F:electron transfer activity"/>
    <property type="evidence" value="ECO:0007669"/>
    <property type="project" value="InterPro"/>
</dbReference>
<dbReference type="InterPro" id="IPR036909">
    <property type="entry name" value="Cyt_c-like_dom_sf"/>
</dbReference>
<dbReference type="STRING" id="225324.SAMN02745126_03483"/>
<dbReference type="Gene3D" id="1.10.760.10">
    <property type="entry name" value="Cytochrome c-like domain"/>
    <property type="match status" value="1"/>
</dbReference>
<evidence type="ECO:0000256" key="1">
    <source>
        <dbReference type="ARBA" id="ARBA00022617"/>
    </source>
</evidence>
<evidence type="ECO:0000259" key="5">
    <source>
        <dbReference type="PROSITE" id="PS51007"/>
    </source>
</evidence>
<evidence type="ECO:0000256" key="3">
    <source>
        <dbReference type="ARBA" id="ARBA00023004"/>
    </source>
</evidence>
<dbReference type="AlphaFoldDB" id="A0A1T4R0Z9"/>
<dbReference type="EMBL" id="FUWJ01000004">
    <property type="protein sequence ID" value="SKA09732.1"/>
    <property type="molecule type" value="Genomic_DNA"/>
</dbReference>
<accession>A0A1T4R0Z9</accession>
<evidence type="ECO:0000256" key="4">
    <source>
        <dbReference type="PROSITE-ProRule" id="PRU00433"/>
    </source>
</evidence>
<evidence type="ECO:0000256" key="2">
    <source>
        <dbReference type="ARBA" id="ARBA00022723"/>
    </source>
</evidence>
<keyword evidence="1 4" id="KW-0349">Heme</keyword>
<keyword evidence="2 4" id="KW-0479">Metal-binding</keyword>
<name>A0A1T4R0Z9_9HYPH</name>
<sequence length="104" mass="11275">MHRSVGPALGIVLALTTTVHAQDVVNGEALARRWCVSCHIVSADARTGQANGLPSFPTLAKAPQTTETSLRRAMTAGHSRMPDFSLTKQEQDNLIAYIFSLRSR</sequence>
<keyword evidence="7" id="KW-1185">Reference proteome</keyword>
<evidence type="ECO:0000313" key="7">
    <source>
        <dbReference type="Proteomes" id="UP000190092"/>
    </source>
</evidence>
<proteinExistence type="predicted"/>
<dbReference type="GO" id="GO:0046872">
    <property type="term" value="F:metal ion binding"/>
    <property type="evidence" value="ECO:0007669"/>
    <property type="project" value="UniProtKB-KW"/>
</dbReference>
<keyword evidence="3 4" id="KW-0408">Iron</keyword>
<dbReference type="GO" id="GO:0020037">
    <property type="term" value="F:heme binding"/>
    <property type="evidence" value="ECO:0007669"/>
    <property type="project" value="InterPro"/>
</dbReference>
<dbReference type="InterPro" id="IPR009056">
    <property type="entry name" value="Cyt_c-like_dom"/>
</dbReference>